<dbReference type="InterPro" id="IPR006119">
    <property type="entry name" value="Resolv_N"/>
</dbReference>
<dbReference type="PROSITE" id="PS51736">
    <property type="entry name" value="RECOMBINASES_3"/>
    <property type="match status" value="1"/>
</dbReference>
<dbReference type="InterPro" id="IPR025246">
    <property type="entry name" value="IS30-like_HTH"/>
</dbReference>
<dbReference type="SUPFAM" id="SSF46689">
    <property type="entry name" value="Homeodomain-like"/>
    <property type="match status" value="1"/>
</dbReference>
<comment type="caution">
    <text evidence="3">The sequence shown here is derived from an EMBL/GenBank/DDBJ whole genome shotgun (WGS) entry which is preliminary data.</text>
</comment>
<sequence length="188" mass="20655">MKIGYARVSTKWYQSEVQLAQLEGQGCDKVWNNDQVGKEGSEQDFERFLAEVSAGDTIVTTRLTAVAESAADLLRLLERIQRKGAFFRSLAEPWADTGAEGGARVIETIRGLIEFEIAVADVKSRVDQDRPKTFGLSAGRPQKLSDQQKHKALSLLRVGKSAAAISRLLGVSRSTISRLKNDPPPESK</sequence>
<evidence type="ECO:0000256" key="1">
    <source>
        <dbReference type="ARBA" id="ARBA00009913"/>
    </source>
</evidence>
<evidence type="ECO:0000313" key="4">
    <source>
        <dbReference type="Proteomes" id="UP001081283"/>
    </source>
</evidence>
<dbReference type="SMART" id="SM00857">
    <property type="entry name" value="Resolvase"/>
    <property type="match status" value="1"/>
</dbReference>
<proteinExistence type="inferred from homology"/>
<dbReference type="EMBL" id="JAOVZQ010000001">
    <property type="protein sequence ID" value="MCY0094832.1"/>
    <property type="molecule type" value="Genomic_DNA"/>
</dbReference>
<reference evidence="3" key="1">
    <citation type="submission" date="2022-10" db="EMBL/GenBank/DDBJ databases">
        <title>Hoeflea sp. J2-29, isolated from marine algae.</title>
        <authorList>
            <person name="Kristyanto S."/>
            <person name="Kim J.M."/>
            <person name="Jeon C.O."/>
        </authorList>
    </citation>
    <scope>NUCLEOTIDE SEQUENCE</scope>
    <source>
        <strain evidence="3">J2-29</strain>
    </source>
</reference>
<dbReference type="SUPFAM" id="SSF53041">
    <property type="entry name" value="Resolvase-like"/>
    <property type="match status" value="1"/>
</dbReference>
<organism evidence="3 4">
    <name type="scientific">Hoeflea ulvae</name>
    <dbReference type="NCBI Taxonomy" id="2983764"/>
    <lineage>
        <taxon>Bacteria</taxon>
        <taxon>Pseudomonadati</taxon>
        <taxon>Pseudomonadota</taxon>
        <taxon>Alphaproteobacteria</taxon>
        <taxon>Hyphomicrobiales</taxon>
        <taxon>Rhizobiaceae</taxon>
        <taxon>Hoeflea</taxon>
    </lineage>
</organism>
<dbReference type="Gene3D" id="1.10.10.60">
    <property type="entry name" value="Homeodomain-like"/>
    <property type="match status" value="1"/>
</dbReference>
<dbReference type="Proteomes" id="UP001081283">
    <property type="component" value="Unassembled WGS sequence"/>
</dbReference>
<dbReference type="Pfam" id="PF13936">
    <property type="entry name" value="HTH_38"/>
    <property type="match status" value="1"/>
</dbReference>
<dbReference type="InterPro" id="IPR036162">
    <property type="entry name" value="Resolvase-like_N_sf"/>
</dbReference>
<evidence type="ECO:0000313" key="3">
    <source>
        <dbReference type="EMBL" id="MCY0094832.1"/>
    </source>
</evidence>
<accession>A0ABT3YGS9</accession>
<gene>
    <name evidence="3" type="ORF">OEG82_12465</name>
</gene>
<dbReference type="Gene3D" id="3.40.50.1390">
    <property type="entry name" value="Resolvase, N-terminal catalytic domain"/>
    <property type="match status" value="1"/>
</dbReference>
<dbReference type="RefSeq" id="WP_267612749.1">
    <property type="nucleotide sequence ID" value="NZ_JAOVZQ010000001.1"/>
</dbReference>
<dbReference type="Pfam" id="PF00239">
    <property type="entry name" value="Resolvase"/>
    <property type="match status" value="1"/>
</dbReference>
<dbReference type="InterPro" id="IPR009057">
    <property type="entry name" value="Homeodomain-like_sf"/>
</dbReference>
<comment type="similarity">
    <text evidence="1">Belongs to the site-specific recombinase resolvase family.</text>
</comment>
<feature type="domain" description="Resolvase/invertase-type recombinase catalytic" evidence="2">
    <location>
        <begin position="1"/>
        <end position="135"/>
    </location>
</feature>
<protein>
    <submittedName>
        <fullName evidence="3">Recombinase family protein</fullName>
    </submittedName>
</protein>
<evidence type="ECO:0000259" key="2">
    <source>
        <dbReference type="PROSITE" id="PS51736"/>
    </source>
</evidence>
<dbReference type="CDD" id="cd00569">
    <property type="entry name" value="HTH_Hin_like"/>
    <property type="match status" value="1"/>
</dbReference>
<name>A0ABT3YGS9_9HYPH</name>
<keyword evidence="4" id="KW-1185">Reference proteome</keyword>